<dbReference type="PANTHER" id="PTHR30290">
    <property type="entry name" value="PERIPLASMIC BINDING COMPONENT OF ABC TRANSPORTER"/>
    <property type="match status" value="1"/>
</dbReference>
<dbReference type="PIRSF" id="PIRSF002741">
    <property type="entry name" value="MppA"/>
    <property type="match status" value="1"/>
</dbReference>
<dbReference type="Proteomes" id="UP000016943">
    <property type="component" value="Chromosome"/>
</dbReference>
<evidence type="ECO:0000313" key="3">
    <source>
        <dbReference type="EMBL" id="AGU15308.1"/>
    </source>
</evidence>
<dbReference type="GO" id="GO:0042597">
    <property type="term" value="C:periplasmic space"/>
    <property type="evidence" value="ECO:0007669"/>
    <property type="project" value="UniProtKB-ARBA"/>
</dbReference>
<feature type="chain" id="PRO_5004643237" description="Solute-binding protein family 5 domain-containing protein" evidence="1">
    <location>
        <begin position="34"/>
        <end position="535"/>
    </location>
</feature>
<dbReference type="GeneID" id="78249958"/>
<dbReference type="PATRIC" id="fig|1348662.3.peg.1157"/>
<protein>
    <recommendedName>
        <fullName evidence="2">Solute-binding protein family 5 domain-containing protein</fullName>
    </recommendedName>
</protein>
<dbReference type="GO" id="GO:1904680">
    <property type="term" value="F:peptide transmembrane transporter activity"/>
    <property type="evidence" value="ECO:0007669"/>
    <property type="project" value="TreeGrafter"/>
</dbReference>
<sequence length="535" mass="58904">MHNTTSSPARTHRGVIKKTAALLAASALTFGLAACSSDDSGNAIVYVNGTEPQRLLIPGDTSENGGGRIVDMLYSGLVYYDANGIVHNELAESIDLEGDKTYKVTLKPDKKFADGTPVKASNFVDAWNHVVANDQMTESFFAPIEGYSEDATELSGLKVLDDRTFTITLNQPEADFPTRLGYNAFFPLPDNAYDDEEAFGRNPNGNGPYKLEAWDGSQSISLVPNENYDGPRKPKNDGVMFTFYARPDAAYADLLSDNLDVLDAIPTGSLANYQDELPGRSVSQPVAAYQELSLPEREAHFAGEEGRLRRKALSMSIDRDSITNKLFYGTRTPARDFTSPVIDGYNPNLKGNEVLMYNPEEAKKLWAQADAISPYDGTLEIAYDVDGGHQEWVDAVANQIRNNLGIEAVGHPYPDFKSYRNDIKSKTIKGAFRTGWFADYPGLGNFLVPNFVSTSSSNDSGYNNPEFDALMTKAAGQPTPEESNKLYNEGQEIMLQDLPAIPLWYPNVVGGWSNNVDNVTFNWKSLPEYYAITKN</sequence>
<feature type="signal peptide" evidence="1">
    <location>
        <begin position="1"/>
        <end position="33"/>
    </location>
</feature>
<dbReference type="SUPFAM" id="SSF53850">
    <property type="entry name" value="Periplasmic binding protein-like II"/>
    <property type="match status" value="1"/>
</dbReference>
<dbReference type="Pfam" id="PF00496">
    <property type="entry name" value="SBP_bac_5"/>
    <property type="match status" value="1"/>
</dbReference>
<dbReference type="Gene3D" id="3.10.105.10">
    <property type="entry name" value="Dipeptide-binding Protein, Domain 3"/>
    <property type="match status" value="1"/>
</dbReference>
<evidence type="ECO:0000313" key="4">
    <source>
        <dbReference type="Proteomes" id="UP000016943"/>
    </source>
</evidence>
<organism evidence="3 4">
    <name type="scientific">Corynebacterium argentoratense DSM 44202</name>
    <dbReference type="NCBI Taxonomy" id="1348662"/>
    <lineage>
        <taxon>Bacteria</taxon>
        <taxon>Bacillati</taxon>
        <taxon>Actinomycetota</taxon>
        <taxon>Actinomycetes</taxon>
        <taxon>Mycobacteriales</taxon>
        <taxon>Corynebacteriaceae</taxon>
        <taxon>Corynebacterium</taxon>
    </lineage>
</organism>
<dbReference type="EMBL" id="CP006365">
    <property type="protein sequence ID" value="AGU15308.1"/>
    <property type="molecule type" value="Genomic_DNA"/>
</dbReference>
<dbReference type="PANTHER" id="PTHR30290:SF83">
    <property type="entry name" value="ABC TRANSPORTER SUBSTRATE-BINDING PROTEIN"/>
    <property type="match status" value="1"/>
</dbReference>
<dbReference type="CDD" id="cd00995">
    <property type="entry name" value="PBP2_NikA_DppA_OppA_like"/>
    <property type="match status" value="1"/>
</dbReference>
<dbReference type="InterPro" id="IPR000914">
    <property type="entry name" value="SBP_5_dom"/>
</dbReference>
<dbReference type="Gene3D" id="3.40.190.10">
    <property type="entry name" value="Periplasmic binding protein-like II"/>
    <property type="match status" value="1"/>
</dbReference>
<evidence type="ECO:0000259" key="2">
    <source>
        <dbReference type="Pfam" id="PF00496"/>
    </source>
</evidence>
<dbReference type="InterPro" id="IPR030678">
    <property type="entry name" value="Peptide/Ni-bd"/>
</dbReference>
<feature type="domain" description="Solute-binding protein family 5" evidence="2">
    <location>
        <begin position="87"/>
        <end position="457"/>
    </location>
</feature>
<keyword evidence="4" id="KW-1185">Reference proteome</keyword>
<keyword evidence="1" id="KW-0732">Signal</keyword>
<dbReference type="RefSeq" id="WP_020976465.1">
    <property type="nucleotide sequence ID" value="NC_022198.1"/>
</dbReference>
<dbReference type="OrthoDB" id="9046151at2"/>
<proteinExistence type="predicted"/>
<gene>
    <name evidence="3" type="ORF">CARG_05915</name>
</gene>
<dbReference type="GO" id="GO:0043190">
    <property type="term" value="C:ATP-binding cassette (ABC) transporter complex"/>
    <property type="evidence" value="ECO:0007669"/>
    <property type="project" value="InterPro"/>
</dbReference>
<dbReference type="STRING" id="1348662.CARG_05915"/>
<dbReference type="KEGG" id="caz:CARG_05915"/>
<dbReference type="AlphaFoldDB" id="U3GXP2"/>
<dbReference type="Gene3D" id="3.90.76.10">
    <property type="entry name" value="Dipeptide-binding Protein, Domain 1"/>
    <property type="match status" value="1"/>
</dbReference>
<dbReference type="HOGENOM" id="CLU_017028_0_3_11"/>
<dbReference type="eggNOG" id="COG4166">
    <property type="taxonomic scope" value="Bacteria"/>
</dbReference>
<reference evidence="3 4" key="1">
    <citation type="journal article" date="2013" name="Genome Announc.">
        <title>Whole-Genome Sequence of the Clinical Strain Corynebacterium argentoratense DSM 44202, Isolated from a Human Throat Specimen.</title>
        <authorList>
            <person name="Bomholt C."/>
            <person name="Glaub A."/>
            <person name="Gravermann K."/>
            <person name="Albersmeier A."/>
            <person name="Brinkrolf K."/>
            <person name="Ruckert C."/>
            <person name="Tauch A."/>
        </authorList>
    </citation>
    <scope>NUCLEOTIDE SEQUENCE [LARGE SCALE GENOMIC DNA]</scope>
    <source>
        <strain evidence="3">DSM 44202</strain>
    </source>
</reference>
<dbReference type="InterPro" id="IPR039424">
    <property type="entry name" value="SBP_5"/>
</dbReference>
<dbReference type="GO" id="GO:0015833">
    <property type="term" value="P:peptide transport"/>
    <property type="evidence" value="ECO:0007669"/>
    <property type="project" value="TreeGrafter"/>
</dbReference>
<evidence type="ECO:0000256" key="1">
    <source>
        <dbReference type="SAM" id="SignalP"/>
    </source>
</evidence>
<name>U3GXP2_9CORY</name>
<accession>U3GXP2</accession>